<dbReference type="EMBL" id="JAPTNE010000065">
    <property type="protein sequence ID" value="MCZ0810279.1"/>
    <property type="molecule type" value="Genomic_DNA"/>
</dbReference>
<evidence type="ECO:0000313" key="3">
    <source>
        <dbReference type="Proteomes" id="UP001077662"/>
    </source>
</evidence>
<keyword evidence="1" id="KW-0812">Transmembrane</keyword>
<evidence type="ECO:0000313" key="2">
    <source>
        <dbReference type="EMBL" id="MCZ0810279.1"/>
    </source>
</evidence>
<dbReference type="RefSeq" id="WP_258434994.1">
    <property type="nucleotide sequence ID" value="NZ_JANSGW010000065.1"/>
</dbReference>
<dbReference type="AlphaFoldDB" id="A0AAP3DKR7"/>
<comment type="caution">
    <text evidence="2">The sequence shown here is derived from an EMBL/GenBank/DDBJ whole genome shotgun (WGS) entry which is preliminary data.</text>
</comment>
<sequence length="64" mass="7112">MQQLANTILIFSLAITVIFSIRAIYQYKRGDVSEKKKLVKTSLISLVAVFIAMGLVTMFIISSS</sequence>
<keyword evidence="1" id="KW-0472">Membrane</keyword>
<dbReference type="Proteomes" id="UP001077662">
    <property type="component" value="Unassembled WGS sequence"/>
</dbReference>
<protein>
    <submittedName>
        <fullName evidence="2">Uncharacterized protein</fullName>
    </submittedName>
</protein>
<evidence type="ECO:0000256" key="1">
    <source>
        <dbReference type="SAM" id="Phobius"/>
    </source>
</evidence>
<feature type="transmembrane region" description="Helical" evidence="1">
    <location>
        <begin position="37"/>
        <end position="61"/>
    </location>
</feature>
<keyword evidence="1" id="KW-1133">Transmembrane helix</keyword>
<feature type="transmembrane region" description="Helical" evidence="1">
    <location>
        <begin position="6"/>
        <end position="25"/>
    </location>
</feature>
<organism evidence="2 3">
    <name type="scientific">Brevibacillus laterosporus</name>
    <name type="common">Bacillus laterosporus</name>
    <dbReference type="NCBI Taxonomy" id="1465"/>
    <lineage>
        <taxon>Bacteria</taxon>
        <taxon>Bacillati</taxon>
        <taxon>Bacillota</taxon>
        <taxon>Bacilli</taxon>
        <taxon>Bacillales</taxon>
        <taxon>Paenibacillaceae</taxon>
        <taxon>Brevibacillus</taxon>
    </lineage>
</organism>
<accession>A0AAP3DKR7</accession>
<proteinExistence type="predicted"/>
<reference evidence="2" key="1">
    <citation type="submission" date="2022-09" db="EMBL/GenBank/DDBJ databases">
        <title>Genome analysis and characterization of larvicidal activity of Brevibacillus strains.</title>
        <authorList>
            <person name="Patrusheva E.V."/>
            <person name="Izotova A.O."/>
            <person name="Toshchakov S.V."/>
            <person name="Sineoky S.P."/>
        </authorList>
    </citation>
    <scope>NUCLEOTIDE SEQUENCE</scope>
    <source>
        <strain evidence="2">VKPM_B-13247</strain>
    </source>
</reference>
<gene>
    <name evidence="2" type="ORF">O0554_25905</name>
</gene>
<name>A0AAP3DKR7_BRELA</name>